<reference evidence="3 4" key="1">
    <citation type="submission" date="2022-07" db="EMBL/GenBank/DDBJ databases">
        <title>Novel species in genus Arthrobacter.</title>
        <authorList>
            <person name="Liu Y."/>
        </authorList>
    </citation>
    <scope>NUCLEOTIDE SEQUENCE [LARGE SCALE GENOMIC DNA]</scope>
    <source>
        <strain evidence="4">zg-Y859</strain>
    </source>
</reference>
<proteinExistence type="inferred from homology"/>
<evidence type="ECO:0000256" key="1">
    <source>
        <dbReference type="ARBA" id="ARBA00022679"/>
    </source>
</evidence>
<dbReference type="RefSeq" id="WP_255864667.1">
    <property type="nucleotide sequence ID" value="NZ_CP104263.1"/>
</dbReference>
<keyword evidence="2" id="KW-0460">Magnesium</keyword>
<evidence type="ECO:0000256" key="2">
    <source>
        <dbReference type="ARBA" id="ARBA00022842"/>
    </source>
</evidence>
<dbReference type="Gene3D" id="3.40.50.10680">
    <property type="entry name" value="CofD-like domains"/>
    <property type="match status" value="1"/>
</dbReference>
<dbReference type="PANTHER" id="PTHR43007">
    <property type="entry name" value="2-PHOSPHO-L-LACTATE TRANSFERASE"/>
    <property type="match status" value="1"/>
</dbReference>
<evidence type="ECO:0000313" key="4">
    <source>
        <dbReference type="Proteomes" id="UP001206924"/>
    </source>
</evidence>
<dbReference type="InterPro" id="IPR002882">
    <property type="entry name" value="CofD"/>
</dbReference>
<keyword evidence="1 3" id="KW-0808">Transferase</keyword>
<dbReference type="PANTHER" id="PTHR43007:SF1">
    <property type="entry name" value="2-PHOSPHO-L-LACTATE TRANSFERASE"/>
    <property type="match status" value="1"/>
</dbReference>
<dbReference type="InterPro" id="IPR038136">
    <property type="entry name" value="CofD-like_dom_sf"/>
</dbReference>
<dbReference type="SUPFAM" id="SSF142338">
    <property type="entry name" value="CofD-like"/>
    <property type="match status" value="1"/>
</dbReference>
<dbReference type="Gene3D" id="1.10.8.240">
    <property type="entry name" value="CofD-like domain"/>
    <property type="match status" value="1"/>
</dbReference>
<name>A0ABT1NM26_9MICC</name>
<gene>
    <name evidence="3" type="primary">cofD</name>
    <name evidence="3" type="ORF">NNX28_02335</name>
</gene>
<dbReference type="EMBL" id="JANFLP010000001">
    <property type="protein sequence ID" value="MCQ1948768.1"/>
    <property type="molecule type" value="Genomic_DNA"/>
</dbReference>
<dbReference type="NCBIfam" id="TIGR01819">
    <property type="entry name" value="F420_cofD"/>
    <property type="match status" value="1"/>
</dbReference>
<sequence>MKRITILAGGVGGARFVRGARTLAQATGAEITVVANTGDDLWLTGLRVCPDLDSIMYSLGGANDTERGWGRAGESERVSAELTAYGVGWPWFTLGDLDLGTHIARTALLREGLTLTEVTQRLCLRWNPGVRLLPATNDEVETHVEIVDGSGRTQLIHFEEWWVRHRGNVPTRRFVHRGLESSSAAPEAVEAILSADVVLLAPSNPVVSVGTIIALPGVAAALRTTAAPVIAVSPIIGGSPVRGMADICLGVIGVDVSAAAVGQHYGARTQGGLLDGWLVDPVDAGELPLLERAGIPARSLPLWMNTDEDSAAIVAGALQLAGEVRGP</sequence>
<dbReference type="Pfam" id="PF01933">
    <property type="entry name" value="CofD"/>
    <property type="match status" value="1"/>
</dbReference>
<protein>
    <submittedName>
        <fullName evidence="3">2-phospho-L-lactate transferase</fullName>
        <ecNumber evidence="3">2.7.8.28</ecNumber>
    </submittedName>
</protein>
<keyword evidence="4" id="KW-1185">Reference proteome</keyword>
<accession>A0ABT1NM26</accession>
<dbReference type="Proteomes" id="UP001206924">
    <property type="component" value="Unassembled WGS sequence"/>
</dbReference>
<dbReference type="HAMAP" id="MF_01257">
    <property type="entry name" value="CofD"/>
    <property type="match status" value="1"/>
</dbReference>
<dbReference type="GO" id="GO:0043743">
    <property type="term" value="F:LPPG:FO 2-phospho-L-lactate transferase activity"/>
    <property type="evidence" value="ECO:0007669"/>
    <property type="project" value="UniProtKB-EC"/>
</dbReference>
<dbReference type="InterPro" id="IPR010115">
    <property type="entry name" value="FbiA/CofD"/>
</dbReference>
<comment type="caution">
    <text evidence="3">The sequence shown here is derived from an EMBL/GenBank/DDBJ whole genome shotgun (WGS) entry which is preliminary data.</text>
</comment>
<evidence type="ECO:0000313" key="3">
    <source>
        <dbReference type="EMBL" id="MCQ1948768.1"/>
    </source>
</evidence>
<organism evidence="3 4">
    <name type="scientific">Arthrobacter jinronghuae</name>
    <dbReference type="NCBI Taxonomy" id="2964609"/>
    <lineage>
        <taxon>Bacteria</taxon>
        <taxon>Bacillati</taxon>
        <taxon>Actinomycetota</taxon>
        <taxon>Actinomycetes</taxon>
        <taxon>Micrococcales</taxon>
        <taxon>Micrococcaceae</taxon>
        <taxon>Arthrobacter</taxon>
    </lineage>
</organism>
<dbReference type="EC" id="2.7.8.28" evidence="3"/>